<protein>
    <recommendedName>
        <fullName evidence="1">PKD domain-containing protein</fullName>
    </recommendedName>
</protein>
<feature type="domain" description="PKD" evidence="1">
    <location>
        <begin position="117"/>
        <end position="143"/>
    </location>
</feature>
<organism evidence="2 3">
    <name type="scientific">Streptomyces viridochromogenes</name>
    <dbReference type="NCBI Taxonomy" id="1938"/>
    <lineage>
        <taxon>Bacteria</taxon>
        <taxon>Bacillati</taxon>
        <taxon>Actinomycetota</taxon>
        <taxon>Actinomycetes</taxon>
        <taxon>Kitasatosporales</taxon>
        <taxon>Streptomycetaceae</taxon>
        <taxon>Streptomyces</taxon>
    </lineage>
</organism>
<name>A0A0L8J2W5_STRVR</name>
<sequence length="151" mass="15449">MYRSALSGFSAELTPAAVAALRDNPNAAPHVAGAAAWLTRGTNKPKDRAEVLAVRDKLVNAGNANWTDNSGDGAKEPLLDLHDPTLFPAGGTGGPDATFTGVCDNTGKTCTLDAGLSTGSGLTYRWDFGDGTTGTGVKPIHTYPPTTCTAS</sequence>
<dbReference type="Proteomes" id="UP000037023">
    <property type="component" value="Unassembled WGS sequence"/>
</dbReference>
<gene>
    <name evidence="2" type="ORF">ADK34_39545</name>
</gene>
<comment type="caution">
    <text evidence="2">The sequence shown here is derived from an EMBL/GenBank/DDBJ whole genome shotgun (WGS) entry which is preliminary data.</text>
</comment>
<dbReference type="SUPFAM" id="SSF49299">
    <property type="entry name" value="PKD domain"/>
    <property type="match status" value="1"/>
</dbReference>
<dbReference type="OrthoDB" id="9766923at2"/>
<dbReference type="EMBL" id="LGUP01000411">
    <property type="protein sequence ID" value="KOG08102.1"/>
    <property type="molecule type" value="Genomic_DNA"/>
</dbReference>
<dbReference type="PROSITE" id="PS50093">
    <property type="entry name" value="PKD"/>
    <property type="match status" value="1"/>
</dbReference>
<accession>A0A0L8J2W5</accession>
<dbReference type="CDD" id="cd00146">
    <property type="entry name" value="PKD"/>
    <property type="match status" value="1"/>
</dbReference>
<dbReference type="GO" id="GO:0005975">
    <property type="term" value="P:carbohydrate metabolic process"/>
    <property type="evidence" value="ECO:0007669"/>
    <property type="project" value="UniProtKB-ARBA"/>
</dbReference>
<dbReference type="RefSeq" id="WP_033211137.1">
    <property type="nucleotide sequence ID" value="NZ_LGUP01000411.1"/>
</dbReference>
<evidence type="ECO:0000313" key="2">
    <source>
        <dbReference type="EMBL" id="KOG08102.1"/>
    </source>
</evidence>
<proteinExistence type="predicted"/>
<dbReference type="AlphaFoldDB" id="A0A0L8J2W5"/>
<dbReference type="Gene3D" id="2.60.40.10">
    <property type="entry name" value="Immunoglobulins"/>
    <property type="match status" value="1"/>
</dbReference>
<dbReference type="InterPro" id="IPR000601">
    <property type="entry name" value="PKD_dom"/>
</dbReference>
<dbReference type="Pfam" id="PF18911">
    <property type="entry name" value="PKD_4"/>
    <property type="match status" value="1"/>
</dbReference>
<evidence type="ECO:0000259" key="1">
    <source>
        <dbReference type="PROSITE" id="PS50093"/>
    </source>
</evidence>
<dbReference type="InterPro" id="IPR013783">
    <property type="entry name" value="Ig-like_fold"/>
</dbReference>
<reference evidence="2 3" key="1">
    <citation type="submission" date="2015-06" db="EMBL/GenBank/DDBJ databases">
        <authorList>
            <person name="Hoefler B.C."/>
            <person name="Straight P.D."/>
        </authorList>
    </citation>
    <scope>NUCLEOTIDE SEQUENCE [LARGE SCALE GENOMIC DNA]</scope>
    <source>
        <strain evidence="2 3">NRRL 3427</strain>
    </source>
</reference>
<dbReference type="InterPro" id="IPR035986">
    <property type="entry name" value="PKD_dom_sf"/>
</dbReference>
<evidence type="ECO:0000313" key="3">
    <source>
        <dbReference type="Proteomes" id="UP000037023"/>
    </source>
</evidence>